<dbReference type="Proteomes" id="UP000275579">
    <property type="component" value="Chromosome"/>
</dbReference>
<gene>
    <name evidence="3" type="ORF">DDE74_39825</name>
</gene>
<organism evidence="3 4">
    <name type="scientific">Streptomyces lydicus</name>
    <dbReference type="NCBI Taxonomy" id="47763"/>
    <lineage>
        <taxon>Bacteria</taxon>
        <taxon>Bacillati</taxon>
        <taxon>Actinomycetota</taxon>
        <taxon>Actinomycetes</taxon>
        <taxon>Kitasatosporales</taxon>
        <taxon>Streptomycetaceae</taxon>
        <taxon>Streptomyces</taxon>
    </lineage>
</organism>
<proteinExistence type="predicted"/>
<reference evidence="3 4" key="1">
    <citation type="submission" date="2018-04" db="EMBL/GenBank/DDBJ databases">
        <title>Complete genome sequences of Streptomyces lydicus strain WYEC and characterization of antagonistic properties of biological control agents.</title>
        <authorList>
            <person name="Mariita R.M."/>
            <person name="Sello J.K."/>
        </authorList>
    </citation>
    <scope>NUCLEOTIDE SEQUENCE [LARGE SCALE GENOMIC DNA]</scope>
    <source>
        <strain evidence="3 4">WYEC 108</strain>
    </source>
</reference>
<keyword evidence="2" id="KW-1133">Transmembrane helix</keyword>
<evidence type="ECO:0000313" key="4">
    <source>
        <dbReference type="Proteomes" id="UP000275579"/>
    </source>
</evidence>
<evidence type="ECO:0000256" key="1">
    <source>
        <dbReference type="SAM" id="MobiDB-lite"/>
    </source>
</evidence>
<protein>
    <submittedName>
        <fullName evidence="3">Uncharacterized protein</fullName>
    </submittedName>
</protein>
<keyword evidence="2" id="KW-0472">Membrane</keyword>
<feature type="region of interest" description="Disordered" evidence="1">
    <location>
        <begin position="1"/>
        <end position="25"/>
    </location>
</feature>
<keyword evidence="2" id="KW-0812">Transmembrane</keyword>
<sequence>MSAHEPTGNQSQGQRFVKPITARQRSWGERWQRPLRRLSGEATTGLVRGASSALGTAIVGWVVLWYQHR</sequence>
<dbReference type="AlphaFoldDB" id="A0A3S9YMB3"/>
<accession>A0A3S9YMB3</accession>
<name>A0A3S9YMB3_9ACTN</name>
<dbReference type="RefSeq" id="WP_127154859.1">
    <property type="nucleotide sequence ID" value="NZ_CP029042.1"/>
</dbReference>
<evidence type="ECO:0000256" key="2">
    <source>
        <dbReference type="SAM" id="Phobius"/>
    </source>
</evidence>
<feature type="transmembrane region" description="Helical" evidence="2">
    <location>
        <begin position="45"/>
        <end position="66"/>
    </location>
</feature>
<dbReference type="EMBL" id="CP029042">
    <property type="protein sequence ID" value="AZS76172.1"/>
    <property type="molecule type" value="Genomic_DNA"/>
</dbReference>
<evidence type="ECO:0000313" key="3">
    <source>
        <dbReference type="EMBL" id="AZS76172.1"/>
    </source>
</evidence>